<evidence type="ECO:0000313" key="2">
    <source>
        <dbReference type="EMBL" id="JAT07400.1"/>
    </source>
</evidence>
<feature type="transmembrane region" description="Helical" evidence="1">
    <location>
        <begin position="208"/>
        <end position="229"/>
    </location>
</feature>
<evidence type="ECO:0000256" key="1">
    <source>
        <dbReference type="SAM" id="Phobius"/>
    </source>
</evidence>
<organism evidence="2">
    <name type="scientific">Homalodisca liturata</name>
    <dbReference type="NCBI Taxonomy" id="320908"/>
    <lineage>
        <taxon>Eukaryota</taxon>
        <taxon>Metazoa</taxon>
        <taxon>Ecdysozoa</taxon>
        <taxon>Arthropoda</taxon>
        <taxon>Hexapoda</taxon>
        <taxon>Insecta</taxon>
        <taxon>Pterygota</taxon>
        <taxon>Neoptera</taxon>
        <taxon>Paraneoptera</taxon>
        <taxon>Hemiptera</taxon>
        <taxon>Auchenorrhyncha</taxon>
        <taxon>Membracoidea</taxon>
        <taxon>Cicadellidae</taxon>
        <taxon>Cicadellinae</taxon>
        <taxon>Proconiini</taxon>
        <taxon>Homalodisca</taxon>
    </lineage>
</organism>
<protein>
    <submittedName>
        <fullName evidence="2">Uncharacterized protein</fullName>
    </submittedName>
</protein>
<dbReference type="AlphaFoldDB" id="A0A1B6K7H9"/>
<feature type="non-terminal residue" evidence="2">
    <location>
        <position position="1"/>
    </location>
</feature>
<name>A0A1B6K7H9_9HEMI</name>
<keyword evidence="1" id="KW-0472">Membrane</keyword>
<gene>
    <name evidence="2" type="ORF">g.3886</name>
</gene>
<accession>A0A1B6K7H9</accession>
<keyword evidence="1" id="KW-1133">Transmembrane helix</keyword>
<keyword evidence="1" id="KW-0812">Transmembrane</keyword>
<proteinExistence type="predicted"/>
<sequence length="239" mass="25911">PMFGLITLFAACIRGYRQDEDEHSGHVVLLESYGYPREGGVAYGAKGLPVVDGTVGYVDGGSLDAADSKSLPMAGKDQKPAPDGPNTQQLVFGSYHKDNGAEIHYCDVLLTPQRTITNVTVFLKTSDNDPNSAVPKCMITPKSSPSGKGFVRLELSDPSISRDGSLYNFQITCADGTVLNTETWTFDPKTGKFSHASAVKRPFYKKKLFRYIAGATLGVALLVLSYTIYSSIRKRKATI</sequence>
<dbReference type="EMBL" id="GECU01000307">
    <property type="protein sequence ID" value="JAT07400.1"/>
    <property type="molecule type" value="Transcribed_RNA"/>
</dbReference>
<reference evidence="2" key="1">
    <citation type="submission" date="2015-11" db="EMBL/GenBank/DDBJ databases">
        <title>De novo transcriptome assembly of four potential Pierce s Disease insect vectors from Arizona vineyards.</title>
        <authorList>
            <person name="Tassone E.E."/>
        </authorList>
    </citation>
    <scope>NUCLEOTIDE SEQUENCE</scope>
</reference>